<reference evidence="1" key="1">
    <citation type="journal article" date="2014" name="Front. Microbiol.">
        <title>High frequency of phylogenetically diverse reductive dehalogenase-homologous genes in deep subseafloor sedimentary metagenomes.</title>
        <authorList>
            <person name="Kawai M."/>
            <person name="Futagami T."/>
            <person name="Toyoda A."/>
            <person name="Takaki Y."/>
            <person name="Nishi S."/>
            <person name="Hori S."/>
            <person name="Arai W."/>
            <person name="Tsubouchi T."/>
            <person name="Morono Y."/>
            <person name="Uchiyama I."/>
            <person name="Ito T."/>
            <person name="Fujiyama A."/>
            <person name="Inagaki F."/>
            <person name="Takami H."/>
        </authorList>
    </citation>
    <scope>NUCLEOTIDE SEQUENCE</scope>
    <source>
        <strain evidence="1">Expedition CK06-06</strain>
    </source>
</reference>
<sequence>AFSDHNNQPRLITIQPWDKEVLAEIEKAIRDQSDKPSKQPKINF</sequence>
<dbReference type="AlphaFoldDB" id="X1ILI7"/>
<organism evidence="1">
    <name type="scientific">marine sediment metagenome</name>
    <dbReference type="NCBI Taxonomy" id="412755"/>
    <lineage>
        <taxon>unclassified sequences</taxon>
        <taxon>metagenomes</taxon>
        <taxon>ecological metagenomes</taxon>
    </lineage>
</organism>
<comment type="caution">
    <text evidence="1">The sequence shown here is derived from an EMBL/GenBank/DDBJ whole genome shotgun (WGS) entry which is preliminary data.</text>
</comment>
<name>X1ILI7_9ZZZZ</name>
<accession>X1ILI7</accession>
<evidence type="ECO:0000313" key="1">
    <source>
        <dbReference type="EMBL" id="GAH70110.1"/>
    </source>
</evidence>
<dbReference type="InterPro" id="IPR036191">
    <property type="entry name" value="RRF_sf"/>
</dbReference>
<feature type="non-terminal residue" evidence="1">
    <location>
        <position position="1"/>
    </location>
</feature>
<gene>
    <name evidence="1" type="ORF">S03H2_43405</name>
</gene>
<dbReference type="Gene3D" id="3.30.1360.40">
    <property type="match status" value="1"/>
</dbReference>
<dbReference type="EMBL" id="BARU01027076">
    <property type="protein sequence ID" value="GAH70110.1"/>
    <property type="molecule type" value="Genomic_DNA"/>
</dbReference>
<proteinExistence type="predicted"/>
<dbReference type="SUPFAM" id="SSF55194">
    <property type="entry name" value="Ribosome recycling factor, RRF"/>
    <property type="match status" value="1"/>
</dbReference>
<protein>
    <submittedName>
        <fullName evidence="1">Uncharacterized protein</fullName>
    </submittedName>
</protein>